<gene>
    <name evidence="2" type="ORF">PCA10_29360</name>
</gene>
<dbReference type="PATRIC" id="fig|1245471.3.peg.2955"/>
<keyword evidence="1" id="KW-1133">Transmembrane helix</keyword>
<protein>
    <submittedName>
        <fullName evidence="2">Uncharacterized protein</fullName>
    </submittedName>
</protein>
<name>S6ART8_METRE</name>
<dbReference type="Proteomes" id="UP000015503">
    <property type="component" value="Chromosome"/>
</dbReference>
<evidence type="ECO:0000313" key="2">
    <source>
        <dbReference type="EMBL" id="BAN48668.1"/>
    </source>
</evidence>
<accession>S6ART8</accession>
<proteinExistence type="predicted"/>
<evidence type="ECO:0000256" key="1">
    <source>
        <dbReference type="SAM" id="Phobius"/>
    </source>
</evidence>
<feature type="transmembrane region" description="Helical" evidence="1">
    <location>
        <begin position="34"/>
        <end position="53"/>
    </location>
</feature>
<dbReference type="KEGG" id="pre:PCA10_29360"/>
<evidence type="ECO:0000313" key="3">
    <source>
        <dbReference type="Proteomes" id="UP000015503"/>
    </source>
</evidence>
<organism evidence="2 3">
    <name type="scientific">Metapseudomonas resinovorans NBRC 106553</name>
    <dbReference type="NCBI Taxonomy" id="1245471"/>
    <lineage>
        <taxon>Bacteria</taxon>
        <taxon>Pseudomonadati</taxon>
        <taxon>Pseudomonadota</taxon>
        <taxon>Gammaproteobacteria</taxon>
        <taxon>Pseudomonadales</taxon>
        <taxon>Pseudomonadaceae</taxon>
        <taxon>Metapseudomonas</taxon>
    </lineage>
</organism>
<sequence>MKSPWRHSVAHWGTYNKNQPIRPHRMEVPMRDPFAFLLAPALLGVLLLIILLAEPSPPQSSHGNGIPLVSISQLFQ</sequence>
<dbReference type="STRING" id="1245471.PCA10_29360"/>
<keyword evidence="1" id="KW-0812">Transmembrane</keyword>
<keyword evidence="1" id="KW-0472">Membrane</keyword>
<dbReference type="HOGENOM" id="CLU_2651744_0_0_6"/>
<reference evidence="2 3" key="1">
    <citation type="journal article" date="2013" name="Genome Announc.">
        <title>Complete Genome Sequence of the Carbazole Degrader Pseudomonas resinovorans Strain CA10 (NBRC 106553).</title>
        <authorList>
            <person name="Shintani M."/>
            <person name="Hosoyama A."/>
            <person name="Ohji S."/>
            <person name="Tsuchikane K."/>
            <person name="Takarada H."/>
            <person name="Yamazoe A."/>
            <person name="Fujita N."/>
            <person name="Nojiri H."/>
        </authorList>
    </citation>
    <scope>NUCLEOTIDE SEQUENCE [LARGE SCALE GENOMIC DNA]</scope>
    <source>
        <strain evidence="2 3">NBRC 106553</strain>
    </source>
</reference>
<dbReference type="AlphaFoldDB" id="S6ART8"/>
<dbReference type="EMBL" id="AP013068">
    <property type="protein sequence ID" value="BAN48668.1"/>
    <property type="molecule type" value="Genomic_DNA"/>
</dbReference>
<keyword evidence="3" id="KW-1185">Reference proteome</keyword>